<reference evidence="9" key="1">
    <citation type="journal article" date="2014" name="Int. J. Syst. Evol. Microbiol.">
        <title>Complete genome sequence of Corynebacterium casei LMG S-19264T (=DSM 44701T), isolated from a smear-ripened cheese.</title>
        <authorList>
            <consortium name="US DOE Joint Genome Institute (JGI-PGF)"/>
            <person name="Walter F."/>
            <person name="Albersmeier A."/>
            <person name="Kalinowski J."/>
            <person name="Ruckert C."/>
        </authorList>
    </citation>
    <scope>NUCLEOTIDE SEQUENCE</scope>
    <source>
        <strain evidence="9">CGMCC 4.7278</strain>
    </source>
</reference>
<evidence type="ECO:0000256" key="2">
    <source>
        <dbReference type="ARBA" id="ARBA00022448"/>
    </source>
</evidence>
<keyword evidence="6 7" id="KW-0472">Membrane</keyword>
<keyword evidence="3" id="KW-1003">Cell membrane</keyword>
<dbReference type="GO" id="GO:0005886">
    <property type="term" value="C:plasma membrane"/>
    <property type="evidence" value="ECO:0007669"/>
    <property type="project" value="UniProtKB-SubCell"/>
</dbReference>
<feature type="transmembrane region" description="Helical" evidence="7">
    <location>
        <begin position="256"/>
        <end position="278"/>
    </location>
</feature>
<keyword evidence="5 7" id="KW-1133">Transmembrane helix</keyword>
<dbReference type="PANTHER" id="PTHR43163">
    <property type="entry name" value="DIPEPTIDE TRANSPORT SYSTEM PERMEASE PROTEIN DPPB-RELATED"/>
    <property type="match status" value="1"/>
</dbReference>
<dbReference type="Pfam" id="PF00528">
    <property type="entry name" value="BPD_transp_1"/>
    <property type="match status" value="1"/>
</dbReference>
<keyword evidence="2 7" id="KW-0813">Transport</keyword>
<feature type="transmembrane region" description="Helical" evidence="7">
    <location>
        <begin position="194"/>
        <end position="214"/>
    </location>
</feature>
<name>A0A917QR60_9NOCA</name>
<protein>
    <submittedName>
        <fullName evidence="9">Peptide ABC transporter permease</fullName>
    </submittedName>
</protein>
<evidence type="ECO:0000259" key="8">
    <source>
        <dbReference type="PROSITE" id="PS50928"/>
    </source>
</evidence>
<dbReference type="InterPro" id="IPR000515">
    <property type="entry name" value="MetI-like"/>
</dbReference>
<dbReference type="InterPro" id="IPR035906">
    <property type="entry name" value="MetI-like_sf"/>
</dbReference>
<dbReference type="CDD" id="cd06261">
    <property type="entry name" value="TM_PBP2"/>
    <property type="match status" value="1"/>
</dbReference>
<evidence type="ECO:0000256" key="6">
    <source>
        <dbReference type="ARBA" id="ARBA00023136"/>
    </source>
</evidence>
<dbReference type="RefSeq" id="WP_188830696.1">
    <property type="nucleotide sequence ID" value="NZ_BMMW01000004.1"/>
</dbReference>
<keyword evidence="4 7" id="KW-0812">Transmembrane</keyword>
<organism evidence="9 10">
    <name type="scientific">Nocardia camponoti</name>
    <dbReference type="NCBI Taxonomy" id="1616106"/>
    <lineage>
        <taxon>Bacteria</taxon>
        <taxon>Bacillati</taxon>
        <taxon>Actinomycetota</taxon>
        <taxon>Actinomycetes</taxon>
        <taxon>Mycobacteriales</taxon>
        <taxon>Nocardiaceae</taxon>
        <taxon>Nocardia</taxon>
    </lineage>
</organism>
<dbReference type="EMBL" id="BMMW01000004">
    <property type="protein sequence ID" value="GGK65039.1"/>
    <property type="molecule type" value="Genomic_DNA"/>
</dbReference>
<evidence type="ECO:0000256" key="1">
    <source>
        <dbReference type="ARBA" id="ARBA00004651"/>
    </source>
</evidence>
<dbReference type="GO" id="GO:0055085">
    <property type="term" value="P:transmembrane transport"/>
    <property type="evidence" value="ECO:0007669"/>
    <property type="project" value="InterPro"/>
</dbReference>
<feature type="transmembrane region" description="Helical" evidence="7">
    <location>
        <begin position="298"/>
        <end position="321"/>
    </location>
</feature>
<comment type="caution">
    <text evidence="9">The sequence shown here is derived from an EMBL/GenBank/DDBJ whole genome shotgun (WGS) entry which is preliminary data.</text>
</comment>
<dbReference type="SUPFAM" id="SSF161098">
    <property type="entry name" value="MetI-like"/>
    <property type="match status" value="1"/>
</dbReference>
<proteinExistence type="inferred from homology"/>
<comment type="similarity">
    <text evidence="7">Belongs to the binding-protein-dependent transport system permease family.</text>
</comment>
<feature type="transmembrane region" description="Helical" evidence="7">
    <location>
        <begin position="114"/>
        <end position="136"/>
    </location>
</feature>
<sequence>MNRALAFARHAATAVGVLVAVSLLTYLVFYFLPADPAQLACGKPCTPGNLLRAQEFMGLDQSWYEQCWHFLAGLIVGRSFGAGGDQIHCAAPCLGYSFQENQTVLALIGERLPVTLSVTLGAAVLLLASGVGLGLLAAVREGSRLDRFVTNTTAIGLSMPTYLVGLLAIYVFGFQLDMIPVGGYVPFTTDPVDWAWHLVAPWFVLAWTGAGVYVRLTRSNLIDALGQDYIRTARANGLPERRILLHHGLRNGSVPVLTYFGVEVSLLLGGAVITETVFGMPGLGRLMLDGVSQVDLPTVVGMTVFSAFLVVAGNLLVDIVVRVLDPRMVAR</sequence>
<keyword evidence="10" id="KW-1185">Reference proteome</keyword>
<gene>
    <name evidence="9" type="primary">oppB</name>
    <name evidence="9" type="ORF">GCM10011591_41630</name>
</gene>
<dbReference type="Proteomes" id="UP000612956">
    <property type="component" value="Unassembled WGS sequence"/>
</dbReference>
<dbReference type="PANTHER" id="PTHR43163:SF9">
    <property type="entry name" value="ABC TRANSPORTER PERMEASE PROTEIN"/>
    <property type="match status" value="1"/>
</dbReference>
<comment type="subcellular location">
    <subcellularLocation>
        <location evidence="1 7">Cell membrane</location>
        <topology evidence="1 7">Multi-pass membrane protein</topology>
    </subcellularLocation>
</comment>
<dbReference type="Gene3D" id="1.10.3720.10">
    <property type="entry name" value="MetI-like"/>
    <property type="match status" value="1"/>
</dbReference>
<evidence type="ECO:0000256" key="4">
    <source>
        <dbReference type="ARBA" id="ARBA00022692"/>
    </source>
</evidence>
<evidence type="ECO:0000256" key="5">
    <source>
        <dbReference type="ARBA" id="ARBA00022989"/>
    </source>
</evidence>
<evidence type="ECO:0000313" key="10">
    <source>
        <dbReference type="Proteomes" id="UP000612956"/>
    </source>
</evidence>
<dbReference type="PROSITE" id="PS50928">
    <property type="entry name" value="ABC_TM1"/>
    <property type="match status" value="1"/>
</dbReference>
<dbReference type="AlphaFoldDB" id="A0A917QR60"/>
<evidence type="ECO:0000256" key="3">
    <source>
        <dbReference type="ARBA" id="ARBA00022475"/>
    </source>
</evidence>
<reference evidence="9" key="2">
    <citation type="submission" date="2020-09" db="EMBL/GenBank/DDBJ databases">
        <authorList>
            <person name="Sun Q."/>
            <person name="Zhou Y."/>
        </authorList>
    </citation>
    <scope>NUCLEOTIDE SEQUENCE</scope>
    <source>
        <strain evidence="9">CGMCC 4.7278</strain>
    </source>
</reference>
<accession>A0A917QR60</accession>
<evidence type="ECO:0000256" key="7">
    <source>
        <dbReference type="RuleBase" id="RU363032"/>
    </source>
</evidence>
<feature type="domain" description="ABC transmembrane type-1" evidence="8">
    <location>
        <begin position="112"/>
        <end position="321"/>
    </location>
</feature>
<dbReference type="Pfam" id="PF19300">
    <property type="entry name" value="BPD_transp_1_N"/>
    <property type="match status" value="1"/>
</dbReference>
<feature type="transmembrane region" description="Helical" evidence="7">
    <location>
        <begin position="148"/>
        <end position="174"/>
    </location>
</feature>
<evidence type="ECO:0000313" key="9">
    <source>
        <dbReference type="EMBL" id="GGK65039.1"/>
    </source>
</evidence>
<dbReference type="InterPro" id="IPR045621">
    <property type="entry name" value="BPD_transp_1_N"/>
</dbReference>
<feature type="transmembrane region" description="Helical" evidence="7">
    <location>
        <begin position="12"/>
        <end position="32"/>
    </location>
</feature>